<feature type="transmembrane region" description="Helical" evidence="1">
    <location>
        <begin position="181"/>
        <end position="201"/>
    </location>
</feature>
<comment type="caution">
    <text evidence="3">The sequence shown here is derived from an EMBL/GenBank/DDBJ whole genome shotgun (WGS) entry which is preliminary data.</text>
</comment>
<sequence>ELTNAERVKLGLSSLQENKLLSEAARQKAADMFAFNYWSHISPSGRTPWAFFTDVGYKYQYAGENLARDFHDPESVITAWMNSPSHKENIVNSKYQEMGVAIVDGTLQGAETTLVVQLFGTPFGASSTTEVRKSQPIVEEKSASAPKEVLAKSPQPQDASLVSVSSVSKAPVASPLDLTKAMAIFTVGVLLGVFAMDFFLVSHRQTPRLSSRSLAQMMFLIFVLIASLLMKEGAIL</sequence>
<evidence type="ECO:0000313" key="3">
    <source>
        <dbReference type="EMBL" id="PIU35913.1"/>
    </source>
</evidence>
<evidence type="ECO:0000256" key="1">
    <source>
        <dbReference type="SAM" id="Phobius"/>
    </source>
</evidence>
<organism evidence="3 4">
    <name type="scientific">Candidatus Shapirobacteria bacterium CG07_land_8_20_14_0_80_39_18</name>
    <dbReference type="NCBI Taxonomy" id="1974882"/>
    <lineage>
        <taxon>Bacteria</taxon>
        <taxon>Candidatus Shapironibacteriota</taxon>
    </lineage>
</organism>
<feature type="transmembrane region" description="Helical" evidence="1">
    <location>
        <begin position="213"/>
        <end position="230"/>
    </location>
</feature>
<gene>
    <name evidence="3" type="ORF">COT03_00950</name>
</gene>
<name>A0A2M6YRQ0_9BACT</name>
<proteinExistence type="predicted"/>
<dbReference type="Proteomes" id="UP000229502">
    <property type="component" value="Unassembled WGS sequence"/>
</dbReference>
<accession>A0A2M6YRQ0</accession>
<dbReference type="Gene3D" id="3.40.33.10">
    <property type="entry name" value="CAP"/>
    <property type="match status" value="1"/>
</dbReference>
<dbReference type="AlphaFoldDB" id="A0A2M6YRQ0"/>
<keyword evidence="1" id="KW-0812">Transmembrane</keyword>
<dbReference type="SUPFAM" id="SSF55797">
    <property type="entry name" value="PR-1-like"/>
    <property type="match status" value="1"/>
</dbReference>
<keyword evidence="1" id="KW-0472">Membrane</keyword>
<dbReference type="Pfam" id="PF00188">
    <property type="entry name" value="CAP"/>
    <property type="match status" value="1"/>
</dbReference>
<feature type="non-terminal residue" evidence="3">
    <location>
        <position position="1"/>
    </location>
</feature>
<dbReference type="PANTHER" id="PTHR31157">
    <property type="entry name" value="SCP DOMAIN-CONTAINING PROTEIN"/>
    <property type="match status" value="1"/>
</dbReference>
<reference evidence="4" key="1">
    <citation type="submission" date="2017-09" db="EMBL/GenBank/DDBJ databases">
        <title>Depth-based differentiation of microbial function through sediment-hosted aquifers and enrichment of novel symbionts in the deep terrestrial subsurface.</title>
        <authorList>
            <person name="Probst A.J."/>
            <person name="Ladd B."/>
            <person name="Jarett J.K."/>
            <person name="Geller-Mcgrath D.E."/>
            <person name="Sieber C.M.K."/>
            <person name="Emerson J.B."/>
            <person name="Anantharaman K."/>
            <person name="Thomas B.C."/>
            <person name="Malmstrom R."/>
            <person name="Stieglmeier M."/>
            <person name="Klingl A."/>
            <person name="Woyke T."/>
            <person name="Ryan C.M."/>
            <person name="Banfield J.F."/>
        </authorList>
    </citation>
    <scope>NUCLEOTIDE SEQUENCE [LARGE SCALE GENOMIC DNA]</scope>
</reference>
<protein>
    <recommendedName>
        <fullName evidence="2">SCP domain-containing protein</fullName>
    </recommendedName>
</protein>
<evidence type="ECO:0000313" key="4">
    <source>
        <dbReference type="Proteomes" id="UP000229502"/>
    </source>
</evidence>
<dbReference type="PANTHER" id="PTHR31157:SF1">
    <property type="entry name" value="SCP DOMAIN-CONTAINING PROTEIN"/>
    <property type="match status" value="1"/>
</dbReference>
<dbReference type="InterPro" id="IPR035940">
    <property type="entry name" value="CAP_sf"/>
</dbReference>
<keyword evidence="1" id="KW-1133">Transmembrane helix</keyword>
<feature type="domain" description="SCP" evidence="2">
    <location>
        <begin position="2"/>
        <end position="116"/>
    </location>
</feature>
<dbReference type="EMBL" id="PEWZ01000050">
    <property type="protein sequence ID" value="PIU35913.1"/>
    <property type="molecule type" value="Genomic_DNA"/>
</dbReference>
<evidence type="ECO:0000259" key="2">
    <source>
        <dbReference type="Pfam" id="PF00188"/>
    </source>
</evidence>
<dbReference type="InterPro" id="IPR014044">
    <property type="entry name" value="CAP_dom"/>
</dbReference>
<dbReference type="CDD" id="cd05379">
    <property type="entry name" value="CAP_bacterial"/>
    <property type="match status" value="1"/>
</dbReference>